<dbReference type="CDD" id="cd10150">
    <property type="entry name" value="CobN_like"/>
    <property type="match status" value="1"/>
</dbReference>
<proteinExistence type="predicted"/>
<keyword evidence="2" id="KW-0812">Transmembrane</keyword>
<reference evidence="4 5" key="1">
    <citation type="submission" date="2019-06" db="EMBL/GenBank/DDBJ databases">
        <title>Draft genome sequence of Methanolobus vulcani B1d.</title>
        <authorList>
            <person name="Creighbaum A.J."/>
            <person name="Ticak T."/>
            <person name="Hariraju D."/>
            <person name="Arivett B.A."/>
            <person name="Ferguson D.J.Jr."/>
        </authorList>
    </citation>
    <scope>NUCLEOTIDE SEQUENCE [LARGE SCALE GENOMIC DNA]</scope>
    <source>
        <strain evidence="4 5">B1d</strain>
    </source>
</reference>
<dbReference type="EMBL" id="VIAQ01000001">
    <property type="protein sequence ID" value="TQD29550.1"/>
    <property type="molecule type" value="Genomic_DNA"/>
</dbReference>
<keyword evidence="2" id="KW-1133">Transmembrane helix</keyword>
<evidence type="ECO:0000313" key="5">
    <source>
        <dbReference type="Proteomes" id="UP000319335"/>
    </source>
</evidence>
<protein>
    <submittedName>
        <fullName evidence="4">Cobaltochelatase subunit CobN</fullName>
    </submittedName>
</protein>
<feature type="domain" description="CobN/magnesium chelatase" evidence="3">
    <location>
        <begin position="557"/>
        <end position="1649"/>
    </location>
</feature>
<feature type="region of interest" description="Disordered" evidence="1">
    <location>
        <begin position="1705"/>
        <end position="1743"/>
    </location>
</feature>
<evidence type="ECO:0000256" key="1">
    <source>
        <dbReference type="SAM" id="MobiDB-lite"/>
    </source>
</evidence>
<dbReference type="PANTHER" id="PTHR44119">
    <property type="entry name" value="MAGNESIUM-CHELATASE SUBUNIT CHLH, CHLOROPLASTIC"/>
    <property type="match status" value="1"/>
</dbReference>
<evidence type="ECO:0000259" key="3">
    <source>
        <dbReference type="Pfam" id="PF02514"/>
    </source>
</evidence>
<keyword evidence="5" id="KW-1185">Reference proteome</keyword>
<feature type="transmembrane region" description="Helical" evidence="2">
    <location>
        <begin position="1772"/>
        <end position="1789"/>
    </location>
</feature>
<accession>A0A7Z8KR94</accession>
<gene>
    <name evidence="4" type="ORF">FKV42_00090</name>
</gene>
<comment type="caution">
    <text evidence="4">The sequence shown here is derived from an EMBL/GenBank/DDBJ whole genome shotgun (WGS) entry which is preliminary data.</text>
</comment>
<evidence type="ECO:0000313" key="4">
    <source>
        <dbReference type="EMBL" id="TQD29550.1"/>
    </source>
</evidence>
<dbReference type="Pfam" id="PF02514">
    <property type="entry name" value="CobN-Mg_chel"/>
    <property type="match status" value="1"/>
</dbReference>
<dbReference type="Proteomes" id="UP000319335">
    <property type="component" value="Unassembled WGS sequence"/>
</dbReference>
<evidence type="ECO:0000256" key="2">
    <source>
        <dbReference type="SAM" id="Phobius"/>
    </source>
</evidence>
<organism evidence="4 5">
    <name type="scientific">Methanolobus vulcani</name>
    <dbReference type="NCBI Taxonomy" id="38026"/>
    <lineage>
        <taxon>Archaea</taxon>
        <taxon>Methanobacteriati</taxon>
        <taxon>Methanobacteriota</taxon>
        <taxon>Stenosarchaea group</taxon>
        <taxon>Methanomicrobia</taxon>
        <taxon>Methanosarcinales</taxon>
        <taxon>Methanosarcinaceae</taxon>
        <taxon>Methanolobus</taxon>
    </lineage>
</organism>
<sequence length="1793" mass="198749">MSALENAHDNGTMVYRINLGIPESCSTPHVSILSNMLSWLMELLHMENTESDSEADSCSSCHINGDTTTLYGMEPMGTTAPDYFDYTSDGTNTDPITTLYNNMSTEVKGLENAEDLLVSLTMDSKITYIAYSESEALELASETNSHSDLIEYNYIGFYNATSKTLSDEIIDAAETGYLSTQDVIFIGSNILNNETVMNALENAHDNGAILYRINPATHPTSTDSCSSCHIDGDTTTFYGMEPMGSAVPDYFDYISDGTSTDPITILYNNMGTEGEGLENAEELLVYLASDSSEFVKCSSYDGVVHVSTNKFLFILGTDYNQDALNNAAQDTDISDKLDITIVSTEEIESTEFDFSGYGLIFIESQEESTVDNWSSGIKSAKEGGANVIGYNISSNITLPNIDLSDDEYTDIERYWIQGGETNMISMLTLMGQNFSGLWDGEEIPEPVIKNEKLDVTFILGSECNIYDLKKVLNEKNVITDRYNIQVMGGSEAVANLTDATDQDLIILEMIDSGYITDLLPVLSAAKANGADIGFTSQDPNGLDTIDLLNPPHGVLREYMDNGGMVNIENMIRYAGAEIEGIYIEYGPVGEPTIPDDGIYHPDAFPMIFEDSTEYLAWYTNHGYNESAPTIGIITYEIQKEPLYLTTDDAIIRYLESKGCNVIYTTNKVCDDDDVDYFTKDGEVLVDAIISLQSFYLNYEDQEEGVEYLQKYNVPVLKAVQDAFTSPEDYYDSVLGTSVLMRASMITQPEIDGCLDFIWVSGYVTEYVDGTETQYYQPITGQVQWLCDRAIGWAELGRTSNADKKVSILYYNHAGGKDNIGASYLGIGPSFTLLLERMEAEGYDIGNDGIPNGSEFIDLFLTSRTIGAWAPGELEEVVESGLVTLLPVEDYLPWYNTLPESIRDEVEETWGEAPGDIMVYENESGEYFVIPTVQLGNVNFIPQPTKAIESDESLMYHNSTIPLTHQYLATYYWINQVYDADAIVHFGCHGTLEWSPGKEVGLWEYDYPSICADDTPIIYPYIMDNVGEGSQAKHRGFAVMIDHLTPPIIEAGLYGELAELHDKIHSYTDSRSLGEDAMASMYRDTVTQLYGNLSIGEDLEVSTDELCNMTDDTFEGFVSNTVHDYLHDLQSDLMPYGVHTFGVAPEGEMLVCMIKSMLNDDFTGHICDVLPKDSGTEEDWEDEADADAMLLLNETILYGTSVSDAQLQVLGFTDVNVTADLELAVEYSDEIAMTTREIDQFIRALDAEYIEPGVGNDPVRNPDALPTGRNFYGFDQRKFPDEEKSAMGAILADQLVEKYYAEHSAYPDKISYTMWAMETLRHGGLMEAQIHSLLGVTPVRDDGRIIGFEVIPVEEMTHPRIDVMVDMSGLYRDTFPYQVELFDEAVRTVAELNESSEDNYVRRNSLAMEEELLGMGYNETQAHYLSQCRIFSEANGNYGNRMEDAIAATETWDNESELADLFISTSSYTYGQDVWGDSHEDLFTLNLMDVDAAIHSDSTNLFGMLDGGDYAAYLGSVGMTVEVLTGEMPELYIANQEVESKSEIMTLNEALKTELRSTIFNPTWNTGQVEADYAGMRTITRRVENMYGMDVTTDLISDSNWDEVYDVLFNDKYDIGMDEAFAEYPNSQQSIAARLIDAERTGYWDAPDEVLEALIKEYVESVVENGVTCCHHTCGNIPLDAYIQSQMSSVVGEATAAEYSRIMEEATHRSSSGTGATNQTTSSADSGAGLDLDSPASDQSTPDNYVEGYEMTVASQDNSESGNSGSGFSSSDIVASILLLVVVGIMYAGFRRQK</sequence>
<dbReference type="OrthoDB" id="192131at2157"/>
<name>A0A7Z8KR94_9EURY</name>
<keyword evidence="2" id="KW-0472">Membrane</keyword>
<dbReference type="PANTHER" id="PTHR44119:SF4">
    <property type="entry name" value="AEROBIC COBALTOCHELATASE SUBUNIT COBN"/>
    <property type="match status" value="1"/>
</dbReference>
<dbReference type="InterPro" id="IPR003672">
    <property type="entry name" value="CobN/Mg_chltase"/>
</dbReference>
<feature type="compositionally biased region" description="Polar residues" evidence="1">
    <location>
        <begin position="1708"/>
        <end position="1724"/>
    </location>
</feature>